<name>A0ACC0HJJ7_9ERIC</name>
<accession>A0ACC0HJJ7</accession>
<protein>
    <submittedName>
        <fullName evidence="1">Factor of DNA methylation 4</fullName>
    </submittedName>
</protein>
<reference evidence="1 2" key="1">
    <citation type="journal article" date="2022" name="Plant J.">
        <title>Chromosome-level genome of Camellia lanceoleosa provides a valuable resource for understanding genome evolution and self-incompatibility.</title>
        <authorList>
            <person name="Gong W."/>
            <person name="Xiao S."/>
            <person name="Wang L."/>
            <person name="Liao Z."/>
            <person name="Chang Y."/>
            <person name="Mo W."/>
            <person name="Hu G."/>
            <person name="Li W."/>
            <person name="Zhao G."/>
            <person name="Zhu H."/>
            <person name="Hu X."/>
            <person name="Ji K."/>
            <person name="Xiang X."/>
            <person name="Song Q."/>
            <person name="Yuan D."/>
            <person name="Jin S."/>
            <person name="Zhang L."/>
        </authorList>
    </citation>
    <scope>NUCLEOTIDE SEQUENCE [LARGE SCALE GENOMIC DNA]</scope>
    <source>
        <strain evidence="1">SQ_2022a</strain>
    </source>
</reference>
<dbReference type="Proteomes" id="UP001060215">
    <property type="component" value="Chromosome 4"/>
</dbReference>
<gene>
    <name evidence="1" type="ORF">LOK49_LG05G01257</name>
</gene>
<organism evidence="1 2">
    <name type="scientific">Camellia lanceoleosa</name>
    <dbReference type="NCBI Taxonomy" id="1840588"/>
    <lineage>
        <taxon>Eukaryota</taxon>
        <taxon>Viridiplantae</taxon>
        <taxon>Streptophyta</taxon>
        <taxon>Embryophyta</taxon>
        <taxon>Tracheophyta</taxon>
        <taxon>Spermatophyta</taxon>
        <taxon>Magnoliopsida</taxon>
        <taxon>eudicotyledons</taxon>
        <taxon>Gunneridae</taxon>
        <taxon>Pentapetalae</taxon>
        <taxon>asterids</taxon>
        <taxon>Ericales</taxon>
        <taxon>Theaceae</taxon>
        <taxon>Camellia</taxon>
    </lineage>
</organism>
<evidence type="ECO:0000313" key="2">
    <source>
        <dbReference type="Proteomes" id="UP001060215"/>
    </source>
</evidence>
<dbReference type="EMBL" id="CM045761">
    <property type="protein sequence ID" value="KAI8013174.1"/>
    <property type="molecule type" value="Genomic_DNA"/>
</dbReference>
<sequence length="364" mass="42701">MRIIISCLCGDGELGKAMESSQEMESRGWIHGSIIQNTIVEGFLAQEVRKMKQSGLSELEKILKEHEELTMELEAHVKLIEQRENELQKGEAQNENMKMLLKHKKKMNNIAILEEKKKLAEEQKRKEEKFHRRIGELQKKLDAKQELELEVERMRGAVEVIMRKMSEDGDLRELEDKMDEIQKQLNEKEQHIEYQDSLLEALIIKEHKCNDELREARKELIDGLMNRRGGVIGVKKMGELDNKPFQTAAKRKYAVPEAELKAMELCSLWEGYLRDPSWHPFKVIPVEGDHEEIIDKEDDKLRNLKDELGNEVYEAVIIALKEMNQCNPSGRYLVLELWNFREKRIATLKEGVSWMLKSDKRRRN</sequence>
<proteinExistence type="predicted"/>
<keyword evidence="2" id="KW-1185">Reference proteome</keyword>
<evidence type="ECO:0000313" key="1">
    <source>
        <dbReference type="EMBL" id="KAI8013174.1"/>
    </source>
</evidence>
<comment type="caution">
    <text evidence="1">The sequence shown here is derived from an EMBL/GenBank/DDBJ whole genome shotgun (WGS) entry which is preliminary data.</text>
</comment>